<feature type="region of interest" description="Disordered" evidence="1">
    <location>
        <begin position="46"/>
        <end position="67"/>
    </location>
</feature>
<gene>
    <name evidence="2" type="ORF">PCASD_14948</name>
</gene>
<evidence type="ECO:0000313" key="3">
    <source>
        <dbReference type="Proteomes" id="UP000235392"/>
    </source>
</evidence>
<evidence type="ECO:0000256" key="1">
    <source>
        <dbReference type="SAM" id="MobiDB-lite"/>
    </source>
</evidence>
<comment type="caution">
    <text evidence="2">The sequence shown here is derived from an EMBL/GenBank/DDBJ whole genome shotgun (WGS) entry which is preliminary data.</text>
</comment>
<dbReference type="Proteomes" id="UP000235392">
    <property type="component" value="Unassembled WGS sequence"/>
</dbReference>
<organism evidence="2 3">
    <name type="scientific">Puccinia coronata f. sp. avenae</name>
    <dbReference type="NCBI Taxonomy" id="200324"/>
    <lineage>
        <taxon>Eukaryota</taxon>
        <taxon>Fungi</taxon>
        <taxon>Dikarya</taxon>
        <taxon>Basidiomycota</taxon>
        <taxon>Pucciniomycotina</taxon>
        <taxon>Pucciniomycetes</taxon>
        <taxon>Pucciniales</taxon>
        <taxon>Pucciniaceae</taxon>
        <taxon>Puccinia</taxon>
    </lineage>
</organism>
<feature type="compositionally biased region" description="Polar residues" evidence="1">
    <location>
        <begin position="47"/>
        <end position="61"/>
    </location>
</feature>
<reference evidence="2 3" key="1">
    <citation type="submission" date="2017-11" db="EMBL/GenBank/DDBJ databases">
        <title>De novo assembly and phasing of dikaryotic genomes from two isolates of Puccinia coronata f. sp. avenae, the causal agent of oat crown rust.</title>
        <authorList>
            <person name="Miller M.E."/>
            <person name="Zhang Y."/>
            <person name="Omidvar V."/>
            <person name="Sperschneider J."/>
            <person name="Schwessinger B."/>
            <person name="Raley C."/>
            <person name="Palmer J.M."/>
            <person name="Garnica D."/>
            <person name="Upadhyaya N."/>
            <person name="Rathjen J."/>
            <person name="Taylor J.M."/>
            <person name="Park R.F."/>
            <person name="Dodds P.N."/>
            <person name="Hirsch C.D."/>
            <person name="Kianian S.F."/>
            <person name="Figueroa M."/>
        </authorList>
    </citation>
    <scope>NUCLEOTIDE SEQUENCE [LARGE SCALE GENOMIC DNA]</scope>
    <source>
        <strain evidence="2">12SD80</strain>
    </source>
</reference>
<dbReference type="AlphaFoldDB" id="A0A2N5U7C3"/>
<dbReference type="EMBL" id="PGCI01000215">
    <property type="protein sequence ID" value="PLW33642.1"/>
    <property type="molecule type" value="Genomic_DNA"/>
</dbReference>
<name>A0A2N5U7C3_9BASI</name>
<proteinExistence type="predicted"/>
<protein>
    <submittedName>
        <fullName evidence="2">Uncharacterized protein</fullName>
    </submittedName>
</protein>
<accession>A0A2N5U7C3</accession>
<sequence length="414" mass="45640">MSVHSNSANSNNAPSSVTLQSVQSEHVSVQSDHAHNNIQVLDVESGTFHTNPPINQNANNQSEDENKFSGKPMKIMIGFKLFIAKKTTHKKKTWGPVNSTHNFLITVTVGETSFETLQKLVARACNNQFNNTGIIILKGLSALPQGIFWYGSIARAPSFAKKDHFEINAPLPYNEWLKAASQALKDKACRAAKRKVTDADSEGKESKDLDAKEWDTINVYMKRLFKEHLINTKYNQHTPVYVDPSNPRSYILLTVDACQEWAKALEGVGITSSPCMLAYINLSEAKHARLSCELMATTSTSAVNDSNIQLLVALLGGRNQGDMTPTISGTGCKSTLSSPPNESDIEGYIDFLGIRNQDKEYTLEILLANGFHSHKVFKSAGLACSEVKELCLTLGVVTMLFDNVSKYDQHLRGQ</sequence>
<feature type="region of interest" description="Disordered" evidence="1">
    <location>
        <begin position="1"/>
        <end position="30"/>
    </location>
</feature>
<evidence type="ECO:0000313" key="2">
    <source>
        <dbReference type="EMBL" id="PLW33642.1"/>
    </source>
</evidence>